<dbReference type="SUPFAM" id="SSF55186">
    <property type="entry name" value="ThrRS/AlaRS common domain"/>
    <property type="match status" value="1"/>
</dbReference>
<dbReference type="InterPro" id="IPR023222">
    <property type="entry name" value="PsbQ-like_dom_sf"/>
</dbReference>
<keyword evidence="3" id="KW-0472">Membrane</keyword>
<dbReference type="GO" id="GO:0009654">
    <property type="term" value="C:photosystem II oxygen evolving complex"/>
    <property type="evidence" value="ECO:0007669"/>
    <property type="project" value="InterPro"/>
</dbReference>
<dbReference type="GO" id="GO:0005509">
    <property type="term" value="F:calcium ion binding"/>
    <property type="evidence" value="ECO:0007669"/>
    <property type="project" value="InterPro"/>
</dbReference>
<dbReference type="AlphaFoldDB" id="A0AAW2C6K9"/>
<sequence>MPLNRPFVEYKGTVPQNEMQGKQKDIELEANALISEGGKVSVAILPYEEASEQCGGSLPDYIPKGSTPRIVKLGNSPGGPCGGTHVSDISEIGILKVSQIRSKKGMTKAGQIIQVIAEASVKMVDVELRGSAHRIKKCACDLLSIGGNLVDDDGIGILMENDLRLKSTFLYCDSNRMISSAPRDQKKPFTELANKLFCSIETLINLYIFCFGCIHTNILRRL</sequence>
<dbReference type="GO" id="GO:0000166">
    <property type="term" value="F:nucleotide binding"/>
    <property type="evidence" value="ECO:0007669"/>
    <property type="project" value="InterPro"/>
</dbReference>
<keyword evidence="5" id="KW-1185">Reference proteome</keyword>
<accession>A0AAW2C6K9</accession>
<dbReference type="SUPFAM" id="SSF101112">
    <property type="entry name" value="Oxygen-evolving enhancer protein 3"/>
    <property type="match status" value="1"/>
</dbReference>
<dbReference type="Pfam" id="PF05757">
    <property type="entry name" value="PsbQ"/>
    <property type="match status" value="1"/>
</dbReference>
<dbReference type="EMBL" id="JAZDWU010000008">
    <property type="protein sequence ID" value="KAK9992774.1"/>
    <property type="molecule type" value="Genomic_DNA"/>
</dbReference>
<dbReference type="GO" id="GO:0019898">
    <property type="term" value="C:extrinsic component of membrane"/>
    <property type="evidence" value="ECO:0007669"/>
    <property type="project" value="InterPro"/>
</dbReference>
<proteinExistence type="predicted"/>
<dbReference type="GO" id="GO:0015979">
    <property type="term" value="P:photosynthesis"/>
    <property type="evidence" value="ECO:0007669"/>
    <property type="project" value="InterPro"/>
</dbReference>
<keyword evidence="2" id="KW-0793">Thylakoid</keyword>
<organism evidence="4 5">
    <name type="scientific">Lithocarpus litseifolius</name>
    <dbReference type="NCBI Taxonomy" id="425828"/>
    <lineage>
        <taxon>Eukaryota</taxon>
        <taxon>Viridiplantae</taxon>
        <taxon>Streptophyta</taxon>
        <taxon>Embryophyta</taxon>
        <taxon>Tracheophyta</taxon>
        <taxon>Spermatophyta</taxon>
        <taxon>Magnoliopsida</taxon>
        <taxon>eudicotyledons</taxon>
        <taxon>Gunneridae</taxon>
        <taxon>Pentapetalae</taxon>
        <taxon>rosids</taxon>
        <taxon>fabids</taxon>
        <taxon>Fagales</taxon>
        <taxon>Fagaceae</taxon>
        <taxon>Lithocarpus</taxon>
    </lineage>
</organism>
<dbReference type="Gene3D" id="1.20.120.290">
    <property type="entry name" value="Oxygen-evolving enhancer protein 3 (PsbQ), four-helix up-down bundle"/>
    <property type="match status" value="1"/>
</dbReference>
<dbReference type="InterPro" id="IPR008797">
    <property type="entry name" value="PSII_PsbQ"/>
</dbReference>
<evidence type="ECO:0000256" key="2">
    <source>
        <dbReference type="ARBA" id="ARBA00023078"/>
    </source>
</evidence>
<evidence type="ECO:0000313" key="5">
    <source>
        <dbReference type="Proteomes" id="UP001459277"/>
    </source>
</evidence>
<dbReference type="PANTHER" id="PTHR43462:SF2">
    <property type="entry name" value="THREONYL AND ALANYL TRNA SYNTHETASE SECOND ADDITIONAL DOMAIN-CONTAINING PROTEIN"/>
    <property type="match status" value="1"/>
</dbReference>
<evidence type="ECO:0000313" key="4">
    <source>
        <dbReference type="EMBL" id="KAK9992774.1"/>
    </source>
</evidence>
<evidence type="ECO:0000256" key="3">
    <source>
        <dbReference type="ARBA" id="ARBA00023136"/>
    </source>
</evidence>
<gene>
    <name evidence="4" type="ORF">SO802_022477</name>
</gene>
<dbReference type="PANTHER" id="PTHR43462">
    <property type="entry name" value="ALANYL-TRNA EDITING PROTEIN"/>
    <property type="match status" value="1"/>
</dbReference>
<dbReference type="Gene3D" id="3.30.980.10">
    <property type="entry name" value="Threonyl-trna Synthetase, Chain A, domain 2"/>
    <property type="match status" value="1"/>
</dbReference>
<dbReference type="Proteomes" id="UP001459277">
    <property type="component" value="Unassembled WGS sequence"/>
</dbReference>
<evidence type="ECO:0000256" key="1">
    <source>
        <dbReference type="ARBA" id="ARBA00004370"/>
    </source>
</evidence>
<comment type="subcellular location">
    <subcellularLocation>
        <location evidence="1">Membrane</location>
    </subcellularLocation>
</comment>
<name>A0AAW2C6K9_9ROSI</name>
<reference evidence="4 5" key="1">
    <citation type="submission" date="2024-01" db="EMBL/GenBank/DDBJ databases">
        <title>A telomere-to-telomere, gap-free genome of sweet tea (Lithocarpus litseifolius).</title>
        <authorList>
            <person name="Zhou J."/>
        </authorList>
    </citation>
    <scope>NUCLEOTIDE SEQUENCE [LARGE SCALE GENOMIC DNA]</scope>
    <source>
        <strain evidence="4">Zhou-2022a</strain>
        <tissue evidence="4">Leaf</tissue>
    </source>
</reference>
<dbReference type="InterPro" id="IPR018163">
    <property type="entry name" value="Thr/Ala-tRNA-synth_IIc_edit"/>
</dbReference>
<evidence type="ECO:0008006" key="6">
    <source>
        <dbReference type="Google" id="ProtNLM"/>
    </source>
</evidence>
<comment type="caution">
    <text evidence="4">The sequence shown here is derived from an EMBL/GenBank/DDBJ whole genome shotgun (WGS) entry which is preliminary data.</text>
</comment>
<protein>
    <recommendedName>
        <fullName evidence="6">Threonyl/alanyl tRNA synthetase SAD domain-containing protein</fullName>
    </recommendedName>
</protein>
<dbReference type="InterPro" id="IPR051335">
    <property type="entry name" value="Alanyl-tRNA_Editing_Enzymes"/>
</dbReference>